<keyword evidence="2 5" id="KW-0479">Metal-binding</keyword>
<feature type="binding site" evidence="5">
    <location>
        <position position="228"/>
    </location>
    <ligand>
        <name>isopentenyl diphosphate</name>
        <dbReference type="ChEBI" id="CHEBI:128769"/>
    </ligand>
</feature>
<evidence type="ECO:0000256" key="1">
    <source>
        <dbReference type="ARBA" id="ARBA00022485"/>
    </source>
</evidence>
<evidence type="ECO:0000313" key="6">
    <source>
        <dbReference type="EMBL" id="SDX36843.1"/>
    </source>
</evidence>
<keyword evidence="3 5" id="KW-0408">Iron</keyword>
<dbReference type="UniPathway" id="UPA00059">
    <property type="reaction ID" value="UER00105"/>
</dbReference>
<dbReference type="STRING" id="488533.SAMN04487960_108215"/>
<feature type="binding site" evidence="5">
    <location>
        <position position="74"/>
    </location>
    <ligand>
        <name>dimethylallyl diphosphate</name>
        <dbReference type="ChEBI" id="CHEBI:57623"/>
    </ligand>
</feature>
<keyword evidence="1 5" id="KW-0004">4Fe-4S</keyword>
<dbReference type="AlphaFoldDB" id="A0A1H3B4H9"/>
<evidence type="ECO:0000256" key="3">
    <source>
        <dbReference type="ARBA" id="ARBA00023004"/>
    </source>
</evidence>
<sequence>MQIRLANPRGFCAGVDRAIEIVNRALDVFGAPIYVRHEVVHNKFVVNNLRDRGAIFVDELDEVPDDHLVIFSAHGVSQAVQNEAARRGLKVFDATCPLVTKVHMEVMRYSRDGRECVLIGHQGHPEVEGTMGQYDYSNGGQIYLVEDEADVAKLAVNDPSKLAFVTQTTLSMDDTARVIDALRERFPDIQGPRKDDICYATQNRQDAVKQLAGDCDLMLVVGSPNSSNSNRLRELAERMGTPAYLIDDASQIDPTWLNGRRAVAVTAGASAPEVLVSEVVKRLQTLGGEAPQEVAGREENIVFSMPKELRIDVVEVS</sequence>
<feature type="binding site" evidence="5">
    <location>
        <position position="74"/>
    </location>
    <ligand>
        <name>isopentenyl diphosphate</name>
        <dbReference type="ChEBI" id="CHEBI:128769"/>
    </ligand>
</feature>
<feature type="binding site" evidence="5">
    <location>
        <position position="226"/>
    </location>
    <ligand>
        <name>dimethylallyl diphosphate</name>
        <dbReference type="ChEBI" id="CHEBI:57623"/>
    </ligand>
</feature>
<feature type="binding site" evidence="5">
    <location>
        <position position="96"/>
    </location>
    <ligand>
        <name>[4Fe-4S] cluster</name>
        <dbReference type="ChEBI" id="CHEBI:49883"/>
    </ligand>
</feature>
<feature type="binding site" evidence="5">
    <location>
        <position position="228"/>
    </location>
    <ligand>
        <name>dimethylallyl diphosphate</name>
        <dbReference type="ChEBI" id="CHEBI:57623"/>
    </ligand>
</feature>
<dbReference type="NCBIfam" id="TIGR00216">
    <property type="entry name" value="ispH_lytB"/>
    <property type="match status" value="1"/>
</dbReference>
<dbReference type="CDD" id="cd13944">
    <property type="entry name" value="lytB_ispH"/>
    <property type="match status" value="1"/>
</dbReference>
<dbReference type="GO" id="GO:0050992">
    <property type="term" value="P:dimethylallyl diphosphate biosynthetic process"/>
    <property type="evidence" value="ECO:0007669"/>
    <property type="project" value="UniProtKB-UniRule"/>
</dbReference>
<feature type="binding site" evidence="5">
    <location>
        <position position="74"/>
    </location>
    <ligand>
        <name>(2E)-4-hydroxy-3-methylbut-2-enyl diphosphate</name>
        <dbReference type="ChEBI" id="CHEBI:128753"/>
    </ligand>
</feature>
<dbReference type="NCBIfam" id="NF002190">
    <property type="entry name" value="PRK01045.1-4"/>
    <property type="match status" value="1"/>
</dbReference>
<feature type="binding site" evidence="5">
    <location>
        <position position="124"/>
    </location>
    <ligand>
        <name>(2E)-4-hydroxy-3-methylbut-2-enyl diphosphate</name>
        <dbReference type="ChEBI" id="CHEBI:128753"/>
    </ligand>
</feature>
<organism evidence="6 7">
    <name type="scientific">Marinobacter mobilis</name>
    <dbReference type="NCBI Taxonomy" id="488533"/>
    <lineage>
        <taxon>Bacteria</taxon>
        <taxon>Pseudomonadati</taxon>
        <taxon>Pseudomonadota</taxon>
        <taxon>Gammaproteobacteria</taxon>
        <taxon>Pseudomonadales</taxon>
        <taxon>Marinobacteraceae</taxon>
        <taxon>Marinobacter</taxon>
    </lineage>
</organism>
<feature type="binding site" evidence="5">
    <location>
        <position position="124"/>
    </location>
    <ligand>
        <name>dimethylallyl diphosphate</name>
        <dbReference type="ChEBI" id="CHEBI:57623"/>
    </ligand>
</feature>
<dbReference type="PANTHER" id="PTHR30426">
    <property type="entry name" value="4-HYDROXY-3-METHYLBUT-2-ENYL DIPHOSPHATE REDUCTASE"/>
    <property type="match status" value="1"/>
</dbReference>
<dbReference type="UniPathway" id="UPA00056">
    <property type="reaction ID" value="UER00097"/>
</dbReference>
<feature type="binding site" evidence="5">
    <location>
        <position position="226"/>
    </location>
    <ligand>
        <name>isopentenyl diphosphate</name>
        <dbReference type="ChEBI" id="CHEBI:128769"/>
    </ligand>
</feature>
<name>A0A1H3B4H9_9GAMM</name>
<dbReference type="GO" id="GO:0016114">
    <property type="term" value="P:terpenoid biosynthetic process"/>
    <property type="evidence" value="ECO:0007669"/>
    <property type="project" value="UniProtKB-UniRule"/>
</dbReference>
<feature type="binding site" evidence="5">
    <location>
        <position position="124"/>
    </location>
    <ligand>
        <name>isopentenyl diphosphate</name>
        <dbReference type="ChEBI" id="CHEBI:128769"/>
    </ligand>
</feature>
<dbReference type="Gene3D" id="3.40.50.11270">
    <property type="match status" value="1"/>
</dbReference>
<dbReference type="EC" id="1.17.7.4" evidence="5"/>
<dbReference type="GO" id="GO:0051745">
    <property type="term" value="F:4-hydroxy-3-methylbut-2-enyl diphosphate reductase activity"/>
    <property type="evidence" value="ECO:0007669"/>
    <property type="project" value="UniProtKB-UniRule"/>
</dbReference>
<comment type="function">
    <text evidence="5">Catalyzes the conversion of 1-hydroxy-2-methyl-2-(E)-butenyl 4-diphosphate (HMBPP) into a mixture of isopentenyl diphosphate (IPP) and dimethylallyl diphosphate (DMAPP). Acts in the terminal step of the DOXP/MEP pathway for isoprenoid precursor biosynthesis.</text>
</comment>
<dbReference type="Pfam" id="PF02401">
    <property type="entry name" value="LYTB"/>
    <property type="match status" value="1"/>
</dbReference>
<feature type="binding site" evidence="5">
    <location>
        <position position="41"/>
    </location>
    <ligand>
        <name>(2E)-4-hydroxy-3-methylbut-2-enyl diphosphate</name>
        <dbReference type="ChEBI" id="CHEBI:128753"/>
    </ligand>
</feature>
<comment type="pathway">
    <text evidence="5">Isoprenoid biosynthesis; dimethylallyl diphosphate biosynthesis; dimethylallyl diphosphate from (2E)-4-hydroxy-3-methylbutenyl diphosphate: step 1/1.</text>
</comment>
<dbReference type="OrthoDB" id="9804068at2"/>
<dbReference type="InterPro" id="IPR003451">
    <property type="entry name" value="LytB/IspH"/>
</dbReference>
<comment type="similarity">
    <text evidence="5">Belongs to the IspH family.</text>
</comment>
<comment type="pathway">
    <text evidence="5">Isoprenoid biosynthesis; isopentenyl diphosphate biosynthesis via DXP pathway; isopentenyl diphosphate from 1-deoxy-D-xylulose 5-phosphate: step 6/6.</text>
</comment>
<dbReference type="PANTHER" id="PTHR30426:SF0">
    <property type="entry name" value="4-HYDROXY-3-METHYLBUT-2-ENYL DIPHOSPHATE REDUCTASE"/>
    <property type="match status" value="1"/>
</dbReference>
<protein>
    <recommendedName>
        <fullName evidence="5">4-hydroxy-3-methylbut-2-enyl diphosphate reductase</fullName>
        <shortName evidence="5">HMBPP reductase</shortName>
        <ecNumber evidence="5">1.17.7.4</ecNumber>
    </recommendedName>
</protein>
<comment type="catalytic activity">
    <reaction evidence="5">
        <text>dimethylallyl diphosphate + 2 oxidized [2Fe-2S]-[ferredoxin] + H2O = (2E)-4-hydroxy-3-methylbut-2-enyl diphosphate + 2 reduced [2Fe-2S]-[ferredoxin] + 2 H(+)</text>
        <dbReference type="Rhea" id="RHEA:24825"/>
        <dbReference type="Rhea" id="RHEA-COMP:10000"/>
        <dbReference type="Rhea" id="RHEA-COMP:10001"/>
        <dbReference type="ChEBI" id="CHEBI:15377"/>
        <dbReference type="ChEBI" id="CHEBI:15378"/>
        <dbReference type="ChEBI" id="CHEBI:33737"/>
        <dbReference type="ChEBI" id="CHEBI:33738"/>
        <dbReference type="ChEBI" id="CHEBI:57623"/>
        <dbReference type="ChEBI" id="CHEBI:128753"/>
        <dbReference type="EC" id="1.17.7.4"/>
    </reaction>
</comment>
<dbReference type="NCBIfam" id="NF002188">
    <property type="entry name" value="PRK01045.1-2"/>
    <property type="match status" value="1"/>
</dbReference>
<feature type="binding site" evidence="5">
    <location>
        <position position="168"/>
    </location>
    <ligand>
        <name>(2E)-4-hydroxy-3-methylbut-2-enyl diphosphate</name>
        <dbReference type="ChEBI" id="CHEBI:128753"/>
    </ligand>
</feature>
<gene>
    <name evidence="5" type="primary">ispH</name>
    <name evidence="6" type="ORF">SAMN04487960_108215</name>
</gene>
<feature type="binding site" evidence="5">
    <location>
        <position position="41"/>
    </location>
    <ligand>
        <name>dimethylallyl diphosphate</name>
        <dbReference type="ChEBI" id="CHEBI:57623"/>
    </ligand>
</feature>
<feature type="binding site" evidence="5">
    <location>
        <position position="227"/>
    </location>
    <ligand>
        <name>isopentenyl diphosphate</name>
        <dbReference type="ChEBI" id="CHEBI:128769"/>
    </ligand>
</feature>
<evidence type="ECO:0000256" key="5">
    <source>
        <dbReference type="HAMAP-Rule" id="MF_00191"/>
    </source>
</evidence>
<dbReference type="Gene3D" id="3.40.1010.20">
    <property type="entry name" value="4-hydroxy-3-methylbut-2-enyl diphosphate reductase, catalytic domain"/>
    <property type="match status" value="2"/>
</dbReference>
<evidence type="ECO:0000313" key="7">
    <source>
        <dbReference type="Proteomes" id="UP000199675"/>
    </source>
</evidence>
<dbReference type="GO" id="GO:0019288">
    <property type="term" value="P:isopentenyl diphosphate biosynthetic process, methylerythritol 4-phosphate pathway"/>
    <property type="evidence" value="ECO:0007669"/>
    <property type="project" value="UniProtKB-UniRule"/>
</dbReference>
<keyword evidence="5" id="KW-0414">Isoprene biosynthesis</keyword>
<feature type="binding site" evidence="5">
    <location>
        <position position="228"/>
    </location>
    <ligand>
        <name>(2E)-4-hydroxy-3-methylbut-2-enyl diphosphate</name>
        <dbReference type="ChEBI" id="CHEBI:128753"/>
    </ligand>
</feature>
<feature type="binding site" evidence="5">
    <location>
        <position position="227"/>
    </location>
    <ligand>
        <name>dimethylallyl diphosphate</name>
        <dbReference type="ChEBI" id="CHEBI:57623"/>
    </ligand>
</feature>
<feature type="binding site" evidence="5">
    <location>
        <position position="270"/>
    </location>
    <ligand>
        <name>isopentenyl diphosphate</name>
        <dbReference type="ChEBI" id="CHEBI:128769"/>
    </ligand>
</feature>
<keyword evidence="7" id="KW-1185">Reference proteome</keyword>
<dbReference type="RefSeq" id="WP_091815618.1">
    <property type="nucleotide sequence ID" value="NZ_FNNE01000008.1"/>
</dbReference>
<feature type="binding site" evidence="5">
    <location>
        <position position="270"/>
    </location>
    <ligand>
        <name>(2E)-4-hydroxy-3-methylbut-2-enyl diphosphate</name>
        <dbReference type="ChEBI" id="CHEBI:128753"/>
    </ligand>
</feature>
<feature type="binding site" evidence="5">
    <location>
        <position position="227"/>
    </location>
    <ligand>
        <name>(2E)-4-hydroxy-3-methylbut-2-enyl diphosphate</name>
        <dbReference type="ChEBI" id="CHEBI:128753"/>
    </ligand>
</feature>
<dbReference type="EMBL" id="FNNE01000008">
    <property type="protein sequence ID" value="SDX36843.1"/>
    <property type="molecule type" value="Genomic_DNA"/>
</dbReference>
<keyword evidence="5" id="KW-0560">Oxidoreductase</keyword>
<evidence type="ECO:0000256" key="2">
    <source>
        <dbReference type="ARBA" id="ARBA00022723"/>
    </source>
</evidence>
<comment type="catalytic activity">
    <reaction evidence="5">
        <text>isopentenyl diphosphate + 2 oxidized [2Fe-2S]-[ferredoxin] + H2O = (2E)-4-hydroxy-3-methylbut-2-enyl diphosphate + 2 reduced [2Fe-2S]-[ferredoxin] + 2 H(+)</text>
        <dbReference type="Rhea" id="RHEA:24488"/>
        <dbReference type="Rhea" id="RHEA-COMP:10000"/>
        <dbReference type="Rhea" id="RHEA-COMP:10001"/>
        <dbReference type="ChEBI" id="CHEBI:15377"/>
        <dbReference type="ChEBI" id="CHEBI:15378"/>
        <dbReference type="ChEBI" id="CHEBI:33737"/>
        <dbReference type="ChEBI" id="CHEBI:33738"/>
        <dbReference type="ChEBI" id="CHEBI:128753"/>
        <dbReference type="ChEBI" id="CHEBI:128769"/>
        <dbReference type="EC" id="1.17.7.4"/>
    </reaction>
</comment>
<feature type="binding site" evidence="5">
    <location>
        <position position="198"/>
    </location>
    <ligand>
        <name>[4Fe-4S] cluster</name>
        <dbReference type="ChEBI" id="CHEBI:49883"/>
    </ligand>
</feature>
<dbReference type="HAMAP" id="MF_00191">
    <property type="entry name" value="IspH"/>
    <property type="match status" value="1"/>
</dbReference>
<dbReference type="GO" id="GO:0051539">
    <property type="term" value="F:4 iron, 4 sulfur cluster binding"/>
    <property type="evidence" value="ECO:0007669"/>
    <property type="project" value="UniProtKB-UniRule"/>
</dbReference>
<reference evidence="6 7" key="1">
    <citation type="submission" date="2016-10" db="EMBL/GenBank/DDBJ databases">
        <authorList>
            <person name="de Groot N.N."/>
        </authorList>
    </citation>
    <scope>NUCLEOTIDE SEQUENCE [LARGE SCALE GENOMIC DNA]</scope>
    <source>
        <strain evidence="6 7">CGMCC 1.7059</strain>
    </source>
</reference>
<keyword evidence="4 5" id="KW-0411">Iron-sulfur</keyword>
<feature type="active site" description="Proton donor" evidence="5">
    <location>
        <position position="126"/>
    </location>
</feature>
<evidence type="ECO:0000256" key="4">
    <source>
        <dbReference type="ARBA" id="ARBA00023014"/>
    </source>
</evidence>
<comment type="cofactor">
    <cofactor evidence="5">
        <name>[4Fe-4S] cluster</name>
        <dbReference type="ChEBI" id="CHEBI:49883"/>
    </cofactor>
    <text evidence="5">Binds 1 [4Fe-4S] cluster per subunit.</text>
</comment>
<proteinExistence type="inferred from homology"/>
<dbReference type="Proteomes" id="UP000199675">
    <property type="component" value="Unassembled WGS sequence"/>
</dbReference>
<feature type="binding site" evidence="5">
    <location>
        <position position="226"/>
    </location>
    <ligand>
        <name>(2E)-4-hydroxy-3-methylbut-2-enyl diphosphate</name>
        <dbReference type="ChEBI" id="CHEBI:128753"/>
    </ligand>
</feature>
<feature type="binding site" evidence="5">
    <location>
        <position position="41"/>
    </location>
    <ligand>
        <name>isopentenyl diphosphate</name>
        <dbReference type="ChEBI" id="CHEBI:128769"/>
    </ligand>
</feature>
<accession>A0A1H3B4H9</accession>
<dbReference type="GO" id="GO:0046872">
    <property type="term" value="F:metal ion binding"/>
    <property type="evidence" value="ECO:0007669"/>
    <property type="project" value="UniProtKB-KW"/>
</dbReference>
<feature type="binding site" evidence="5">
    <location>
        <position position="270"/>
    </location>
    <ligand>
        <name>dimethylallyl diphosphate</name>
        <dbReference type="ChEBI" id="CHEBI:57623"/>
    </ligand>
</feature>
<feature type="binding site" evidence="5">
    <location>
        <position position="12"/>
    </location>
    <ligand>
        <name>[4Fe-4S] cluster</name>
        <dbReference type="ChEBI" id="CHEBI:49883"/>
    </ligand>
</feature>